<protein>
    <submittedName>
        <fullName evidence="6">Uncharacterized protein</fullName>
    </submittedName>
</protein>
<feature type="non-terminal residue" evidence="6">
    <location>
        <position position="1"/>
    </location>
</feature>
<evidence type="ECO:0000313" key="6">
    <source>
        <dbReference type="EMBL" id="GAH29768.1"/>
    </source>
</evidence>
<evidence type="ECO:0000256" key="5">
    <source>
        <dbReference type="ARBA" id="ARBA00023146"/>
    </source>
</evidence>
<dbReference type="InterPro" id="IPR009008">
    <property type="entry name" value="Val/Leu/Ile-tRNA-synth_edit"/>
</dbReference>
<comment type="caution">
    <text evidence="6">The sequence shown here is derived from an EMBL/GenBank/DDBJ whole genome shotgun (WGS) entry which is preliminary data.</text>
</comment>
<accession>X1G9Q4</accession>
<dbReference type="GO" id="GO:0002161">
    <property type="term" value="F:aminoacyl-tRNA deacylase activity"/>
    <property type="evidence" value="ECO:0007669"/>
    <property type="project" value="InterPro"/>
</dbReference>
<dbReference type="GO" id="GO:0005524">
    <property type="term" value="F:ATP binding"/>
    <property type="evidence" value="ECO:0007669"/>
    <property type="project" value="UniProtKB-KW"/>
</dbReference>
<evidence type="ECO:0000256" key="2">
    <source>
        <dbReference type="ARBA" id="ARBA00022741"/>
    </source>
</evidence>
<keyword evidence="1" id="KW-0436">Ligase</keyword>
<dbReference type="SUPFAM" id="SSF50677">
    <property type="entry name" value="ValRS/IleRS/LeuRS editing domain"/>
    <property type="match status" value="1"/>
</dbReference>
<name>X1G9Q4_9ZZZZ</name>
<dbReference type="GO" id="GO:0006418">
    <property type="term" value="P:tRNA aminoacylation for protein translation"/>
    <property type="evidence" value="ECO:0007669"/>
    <property type="project" value="InterPro"/>
</dbReference>
<dbReference type="AlphaFoldDB" id="X1G9Q4"/>
<dbReference type="EMBL" id="BART01040511">
    <property type="protein sequence ID" value="GAH29768.1"/>
    <property type="molecule type" value="Genomic_DNA"/>
</dbReference>
<dbReference type="GO" id="GO:0004812">
    <property type="term" value="F:aminoacyl-tRNA ligase activity"/>
    <property type="evidence" value="ECO:0007669"/>
    <property type="project" value="UniProtKB-KW"/>
</dbReference>
<keyword evidence="5" id="KW-0030">Aminoacyl-tRNA synthetase</keyword>
<keyword evidence="4" id="KW-0648">Protein biosynthesis</keyword>
<sequence>AKRHNLPMINLLNNDGTMNEQAGKFKNLPVIKCRENPNFFN</sequence>
<gene>
    <name evidence="6" type="ORF">S01H4_65880</name>
</gene>
<organism evidence="6">
    <name type="scientific">marine sediment metagenome</name>
    <dbReference type="NCBI Taxonomy" id="412755"/>
    <lineage>
        <taxon>unclassified sequences</taxon>
        <taxon>metagenomes</taxon>
        <taxon>ecological metagenomes</taxon>
    </lineage>
</organism>
<proteinExistence type="predicted"/>
<reference evidence="6" key="1">
    <citation type="journal article" date="2014" name="Front. Microbiol.">
        <title>High frequency of phylogenetically diverse reductive dehalogenase-homologous genes in deep subseafloor sedimentary metagenomes.</title>
        <authorList>
            <person name="Kawai M."/>
            <person name="Futagami T."/>
            <person name="Toyoda A."/>
            <person name="Takaki Y."/>
            <person name="Nishi S."/>
            <person name="Hori S."/>
            <person name="Arai W."/>
            <person name="Tsubouchi T."/>
            <person name="Morono Y."/>
            <person name="Uchiyama I."/>
            <person name="Ito T."/>
            <person name="Fujiyama A."/>
            <person name="Inagaki F."/>
            <person name="Takami H."/>
        </authorList>
    </citation>
    <scope>NUCLEOTIDE SEQUENCE</scope>
    <source>
        <strain evidence="6">Expedition CK06-06</strain>
    </source>
</reference>
<evidence type="ECO:0000256" key="4">
    <source>
        <dbReference type="ARBA" id="ARBA00022917"/>
    </source>
</evidence>
<evidence type="ECO:0000256" key="1">
    <source>
        <dbReference type="ARBA" id="ARBA00022598"/>
    </source>
</evidence>
<keyword evidence="2" id="KW-0547">Nucleotide-binding</keyword>
<evidence type="ECO:0000256" key="3">
    <source>
        <dbReference type="ARBA" id="ARBA00022840"/>
    </source>
</evidence>
<keyword evidence="3" id="KW-0067">ATP-binding</keyword>